<dbReference type="NCBIfam" id="TIGR00229">
    <property type="entry name" value="sensory_box"/>
    <property type="match status" value="2"/>
</dbReference>
<gene>
    <name evidence="6" type="ORF">OIK44_07700</name>
</gene>
<organism evidence="6 7">
    <name type="scientific">Janthinobacterium fluminis</name>
    <dbReference type="NCBI Taxonomy" id="2987524"/>
    <lineage>
        <taxon>Bacteria</taxon>
        <taxon>Pseudomonadati</taxon>
        <taxon>Pseudomonadota</taxon>
        <taxon>Betaproteobacteria</taxon>
        <taxon>Burkholderiales</taxon>
        <taxon>Oxalobacteraceae</taxon>
        <taxon>Janthinobacterium</taxon>
    </lineage>
</organism>
<protein>
    <submittedName>
        <fullName evidence="6">EAL domain-containing protein</fullName>
    </submittedName>
</protein>
<proteinExistence type="predicted"/>
<dbReference type="SUPFAM" id="SSF55073">
    <property type="entry name" value="Nucleotide cyclase"/>
    <property type="match status" value="1"/>
</dbReference>
<dbReference type="Pfam" id="PF08447">
    <property type="entry name" value="PAS_3"/>
    <property type="match status" value="1"/>
</dbReference>
<dbReference type="EMBL" id="JAQQXR010000002">
    <property type="protein sequence ID" value="MDC8757469.1"/>
    <property type="molecule type" value="Genomic_DNA"/>
</dbReference>
<dbReference type="Gene3D" id="3.30.70.270">
    <property type="match status" value="1"/>
</dbReference>
<feature type="transmembrane region" description="Helical" evidence="1">
    <location>
        <begin position="54"/>
        <end position="71"/>
    </location>
</feature>
<evidence type="ECO:0000313" key="6">
    <source>
        <dbReference type="EMBL" id="MDC8757469.1"/>
    </source>
</evidence>
<feature type="transmembrane region" description="Helical" evidence="1">
    <location>
        <begin position="20"/>
        <end position="42"/>
    </location>
</feature>
<dbReference type="Gene3D" id="3.20.20.450">
    <property type="entry name" value="EAL domain"/>
    <property type="match status" value="1"/>
</dbReference>
<evidence type="ECO:0000259" key="5">
    <source>
        <dbReference type="PROSITE" id="PS50887"/>
    </source>
</evidence>
<dbReference type="InterPro" id="IPR001610">
    <property type="entry name" value="PAC"/>
</dbReference>
<keyword evidence="1" id="KW-0472">Membrane</keyword>
<evidence type="ECO:0000256" key="1">
    <source>
        <dbReference type="SAM" id="Phobius"/>
    </source>
</evidence>
<dbReference type="PROSITE" id="PS50112">
    <property type="entry name" value="PAS"/>
    <property type="match status" value="2"/>
</dbReference>
<dbReference type="PROSITE" id="PS50113">
    <property type="entry name" value="PAC"/>
    <property type="match status" value="2"/>
</dbReference>
<feature type="domain" description="PAS" evidence="2">
    <location>
        <begin position="214"/>
        <end position="259"/>
    </location>
</feature>
<keyword evidence="1" id="KW-1133">Transmembrane helix</keyword>
<dbReference type="InterPro" id="IPR052155">
    <property type="entry name" value="Biofilm_reg_signaling"/>
</dbReference>
<reference evidence="6 7" key="1">
    <citation type="submission" date="2022-10" db="EMBL/GenBank/DDBJ databases">
        <title>Janthinobacterium sp. hw3 Genome sequencing.</title>
        <authorList>
            <person name="Park S."/>
        </authorList>
    </citation>
    <scope>NUCLEOTIDE SEQUENCE [LARGE SCALE GENOMIC DNA]</scope>
    <source>
        <strain evidence="7">hw3</strain>
    </source>
</reference>
<dbReference type="Pfam" id="PF13426">
    <property type="entry name" value="PAS_9"/>
    <property type="match status" value="1"/>
</dbReference>
<dbReference type="InterPro" id="IPR000700">
    <property type="entry name" value="PAS-assoc_C"/>
</dbReference>
<dbReference type="PROSITE" id="PS50883">
    <property type="entry name" value="EAL"/>
    <property type="match status" value="1"/>
</dbReference>
<dbReference type="InterPro" id="IPR035965">
    <property type="entry name" value="PAS-like_dom_sf"/>
</dbReference>
<dbReference type="NCBIfam" id="TIGR00254">
    <property type="entry name" value="GGDEF"/>
    <property type="match status" value="1"/>
</dbReference>
<dbReference type="CDD" id="cd00130">
    <property type="entry name" value="PAS"/>
    <property type="match status" value="2"/>
</dbReference>
<dbReference type="InterPro" id="IPR043128">
    <property type="entry name" value="Rev_trsase/Diguanyl_cyclase"/>
</dbReference>
<feature type="domain" description="PAS" evidence="2">
    <location>
        <begin position="88"/>
        <end position="160"/>
    </location>
</feature>
<sequence length="773" mass="85869">MSHASRPRPKFKLRSPAGIVLLYVLFSMLWIAVSDHVLILLVRSPEAIESVSRIKGFLFIAVTGAALYMLLRSWHRSMTRAGYKAGQYRDKLERALQGSNDGWWDWDLRKDLLYYSPRWWEMLGYAVDELPADSSLWRRLMRADDLPRAEAVLQASLADGATSTYALETHLRHKQGHYVPLLTRYRVQRDADGKAIRLSGTNMDLSEHKQAEERLRQAATVFETTREGVMVTNSAGCITMVNHAFTEISGYSEAEVLGKPPSILGSGHHDAQFYHAMWQSLADTGYWRGEIWNRRKNGEIYPELLSIGAVRDGGGAILNYVGVFADISKLKDSENKLNFLAHHDPLTQLPNRLKLMAALEHCVKTAQREQTGFALLMLDLDRFKDVNDSFGHAAGDELLRQVAVGLRGQLREMDMVARLGGDEFVVLLEKSTHPEDAGRIANDIIGWINKPWQLSNGVEVHIGVSIGISIYPEHGGGTEALLQHADAALYQAKQEGRGCFRYFSEKLTRAARERIHLEARLHQALSLGQLRVHYQAQLDIADGRIIGAEALVRWQDPDEGLIAPERFIPVAETTGMIGEIGHWVLTQTCRQGQAWIAAGLAPMTLAVNLSPRQFLHGDICALVEGALAETGFPAERLTLELTEGALMECGDEAVQILKRLRRLGVRLAIDDFGTGYSSLACLKHFPLDVLKIDRSFISDIPFQPDDMAIAAAIVTMGHTLGFKVLAEGVETNAQLAFLKAQGCDLYQGYLASRPLPADAFERLLAPAADPLDA</sequence>
<dbReference type="SMART" id="SM00091">
    <property type="entry name" value="PAS"/>
    <property type="match status" value="2"/>
</dbReference>
<feature type="domain" description="GGDEF" evidence="5">
    <location>
        <begin position="371"/>
        <end position="505"/>
    </location>
</feature>
<dbReference type="PANTHER" id="PTHR44757:SF2">
    <property type="entry name" value="BIOFILM ARCHITECTURE MAINTENANCE PROTEIN MBAA"/>
    <property type="match status" value="1"/>
</dbReference>
<dbReference type="CDD" id="cd01949">
    <property type="entry name" value="GGDEF"/>
    <property type="match status" value="1"/>
</dbReference>
<dbReference type="SMART" id="SM00052">
    <property type="entry name" value="EAL"/>
    <property type="match status" value="1"/>
</dbReference>
<dbReference type="SUPFAM" id="SSF55785">
    <property type="entry name" value="PYP-like sensor domain (PAS domain)"/>
    <property type="match status" value="2"/>
</dbReference>
<dbReference type="InterPro" id="IPR001633">
    <property type="entry name" value="EAL_dom"/>
</dbReference>
<evidence type="ECO:0000259" key="4">
    <source>
        <dbReference type="PROSITE" id="PS50883"/>
    </source>
</evidence>
<dbReference type="Proteomes" id="UP001221208">
    <property type="component" value="Unassembled WGS sequence"/>
</dbReference>
<dbReference type="SMART" id="SM00086">
    <property type="entry name" value="PAC"/>
    <property type="match status" value="2"/>
</dbReference>
<dbReference type="RefSeq" id="WP_273670143.1">
    <property type="nucleotide sequence ID" value="NZ_JAQQXR010000002.1"/>
</dbReference>
<dbReference type="PANTHER" id="PTHR44757">
    <property type="entry name" value="DIGUANYLATE CYCLASE DGCP"/>
    <property type="match status" value="1"/>
</dbReference>
<dbReference type="InterPro" id="IPR000014">
    <property type="entry name" value="PAS"/>
</dbReference>
<dbReference type="Pfam" id="PF00563">
    <property type="entry name" value="EAL"/>
    <property type="match status" value="1"/>
</dbReference>
<keyword evidence="1" id="KW-0812">Transmembrane</keyword>
<name>A0ABT5JY22_9BURK</name>
<dbReference type="InterPro" id="IPR000160">
    <property type="entry name" value="GGDEF_dom"/>
</dbReference>
<evidence type="ECO:0000313" key="7">
    <source>
        <dbReference type="Proteomes" id="UP001221208"/>
    </source>
</evidence>
<dbReference type="CDD" id="cd01948">
    <property type="entry name" value="EAL"/>
    <property type="match status" value="1"/>
</dbReference>
<dbReference type="Pfam" id="PF00990">
    <property type="entry name" value="GGDEF"/>
    <property type="match status" value="1"/>
</dbReference>
<dbReference type="PROSITE" id="PS50887">
    <property type="entry name" value="GGDEF"/>
    <property type="match status" value="1"/>
</dbReference>
<evidence type="ECO:0000259" key="2">
    <source>
        <dbReference type="PROSITE" id="PS50112"/>
    </source>
</evidence>
<feature type="domain" description="PAC" evidence="3">
    <location>
        <begin position="165"/>
        <end position="217"/>
    </location>
</feature>
<dbReference type="InterPro" id="IPR035919">
    <property type="entry name" value="EAL_sf"/>
</dbReference>
<dbReference type="Gene3D" id="3.30.450.20">
    <property type="entry name" value="PAS domain"/>
    <property type="match status" value="2"/>
</dbReference>
<feature type="domain" description="PAC" evidence="3">
    <location>
        <begin position="287"/>
        <end position="339"/>
    </location>
</feature>
<keyword evidence="7" id="KW-1185">Reference proteome</keyword>
<evidence type="ECO:0000259" key="3">
    <source>
        <dbReference type="PROSITE" id="PS50113"/>
    </source>
</evidence>
<dbReference type="SUPFAM" id="SSF141868">
    <property type="entry name" value="EAL domain-like"/>
    <property type="match status" value="1"/>
</dbReference>
<accession>A0ABT5JY22</accession>
<dbReference type="InterPro" id="IPR013655">
    <property type="entry name" value="PAS_fold_3"/>
</dbReference>
<comment type="caution">
    <text evidence="6">The sequence shown here is derived from an EMBL/GenBank/DDBJ whole genome shotgun (WGS) entry which is preliminary data.</text>
</comment>
<dbReference type="SMART" id="SM00267">
    <property type="entry name" value="GGDEF"/>
    <property type="match status" value="1"/>
</dbReference>
<dbReference type="InterPro" id="IPR029787">
    <property type="entry name" value="Nucleotide_cyclase"/>
</dbReference>
<feature type="domain" description="EAL" evidence="4">
    <location>
        <begin position="514"/>
        <end position="768"/>
    </location>
</feature>